<evidence type="ECO:0000313" key="1">
    <source>
        <dbReference type="EMBL" id="KAJ8893154.1"/>
    </source>
</evidence>
<accession>A0ABQ9IA41</accession>
<evidence type="ECO:0000313" key="2">
    <source>
        <dbReference type="Proteomes" id="UP001159363"/>
    </source>
</evidence>
<gene>
    <name evidence="1" type="ORF">PR048_005737</name>
</gene>
<comment type="caution">
    <text evidence="1">The sequence shown here is derived from an EMBL/GenBank/DDBJ whole genome shotgun (WGS) entry which is preliminary data.</text>
</comment>
<protein>
    <submittedName>
        <fullName evidence="1">Uncharacterized protein</fullName>
    </submittedName>
</protein>
<reference evidence="1 2" key="1">
    <citation type="submission" date="2023-02" db="EMBL/GenBank/DDBJ databases">
        <title>LHISI_Scaffold_Assembly.</title>
        <authorList>
            <person name="Stuart O.P."/>
            <person name="Cleave R."/>
            <person name="Magrath M.J.L."/>
            <person name="Mikheyev A.S."/>
        </authorList>
    </citation>
    <scope>NUCLEOTIDE SEQUENCE [LARGE SCALE GENOMIC DNA]</scope>
    <source>
        <strain evidence="1">Daus_M_001</strain>
        <tissue evidence="1">Leg muscle</tissue>
    </source>
</reference>
<name>A0ABQ9IA41_9NEOP</name>
<dbReference type="EMBL" id="JARBHB010000002">
    <property type="protein sequence ID" value="KAJ8893154.1"/>
    <property type="molecule type" value="Genomic_DNA"/>
</dbReference>
<organism evidence="1 2">
    <name type="scientific">Dryococelus australis</name>
    <dbReference type="NCBI Taxonomy" id="614101"/>
    <lineage>
        <taxon>Eukaryota</taxon>
        <taxon>Metazoa</taxon>
        <taxon>Ecdysozoa</taxon>
        <taxon>Arthropoda</taxon>
        <taxon>Hexapoda</taxon>
        <taxon>Insecta</taxon>
        <taxon>Pterygota</taxon>
        <taxon>Neoptera</taxon>
        <taxon>Polyneoptera</taxon>
        <taxon>Phasmatodea</taxon>
        <taxon>Verophasmatodea</taxon>
        <taxon>Anareolatae</taxon>
        <taxon>Phasmatidae</taxon>
        <taxon>Eurycanthinae</taxon>
        <taxon>Dryococelus</taxon>
    </lineage>
</organism>
<sequence length="156" mass="17942">MVIEQILKRSMKVKGGLTSGHGYYLSSMLNYETAADQKMTEIFKKSWTDSVPIHLFRRHKLCSVVGDENINCDQATTIGKKTVYHIIGGNFSDVKLKCMYKVKPLSIISRALKVREDIIPVNPQQLFMCIICVMKNESDFMRYFKYEFSPKPPAYS</sequence>
<proteinExistence type="predicted"/>
<dbReference type="Proteomes" id="UP001159363">
    <property type="component" value="Chromosome 2"/>
</dbReference>
<keyword evidence="2" id="KW-1185">Reference proteome</keyword>